<dbReference type="Proteomes" id="UP000198614">
    <property type="component" value="Unassembled WGS sequence"/>
</dbReference>
<dbReference type="EMBL" id="FNAX01000026">
    <property type="protein sequence ID" value="SDG70375.1"/>
    <property type="molecule type" value="Genomic_DNA"/>
</dbReference>
<reference evidence="1 2" key="1">
    <citation type="submission" date="2016-10" db="EMBL/GenBank/DDBJ databases">
        <authorList>
            <person name="de Groot N.N."/>
        </authorList>
    </citation>
    <scope>NUCLEOTIDE SEQUENCE [LARGE SCALE GENOMIC DNA]</scope>
    <source>
        <strain evidence="1 2">CGMCC 4.1859</strain>
    </source>
</reference>
<evidence type="ECO:0000313" key="2">
    <source>
        <dbReference type="Proteomes" id="UP000198614"/>
    </source>
</evidence>
<dbReference type="AlphaFoldDB" id="A0A1G7WEC3"/>
<accession>A0A1G7WEC3</accession>
<name>A0A1G7WEC3_9ACTN</name>
<gene>
    <name evidence="1" type="ORF">SAMN05216260_12665</name>
</gene>
<sequence>MLSICDRLRLMRNYDQETYDLGADGELDAVDHDASLLYHAKLRQRVRYDLKRAAEWRMMRDSATREEVWSSYFGDAIECLTAAARGDRLPEMDDPTAWLDMQAEHAAANVMTPEGYAVTLLDLGIDPDFEELAYEEWRRNRHARRGWRRMVPQRSARSSETR</sequence>
<proteinExistence type="predicted"/>
<protein>
    <submittedName>
        <fullName evidence="1">Uncharacterized protein</fullName>
    </submittedName>
</protein>
<evidence type="ECO:0000313" key="1">
    <source>
        <dbReference type="EMBL" id="SDG70375.1"/>
    </source>
</evidence>
<organism evidence="1 2">
    <name type="scientific">Streptomyces griseoaurantiacus</name>
    <dbReference type="NCBI Taxonomy" id="68213"/>
    <lineage>
        <taxon>Bacteria</taxon>
        <taxon>Bacillati</taxon>
        <taxon>Actinomycetota</taxon>
        <taxon>Actinomycetes</taxon>
        <taxon>Kitasatosporales</taxon>
        <taxon>Streptomycetaceae</taxon>
        <taxon>Streptomyces</taxon>
        <taxon>Streptomyces aurantiacus group</taxon>
    </lineage>
</organism>